<evidence type="ECO:0000259" key="6">
    <source>
        <dbReference type="Pfam" id="PF04052"/>
    </source>
</evidence>
<dbReference type="Gene3D" id="2.120.10.30">
    <property type="entry name" value="TolB, C-terminal domain"/>
    <property type="match status" value="2"/>
</dbReference>
<dbReference type="Pfam" id="PF04052">
    <property type="entry name" value="TolB_N"/>
    <property type="match status" value="1"/>
</dbReference>
<feature type="domain" description="TolB N-terminal" evidence="6">
    <location>
        <begin position="54"/>
        <end position="154"/>
    </location>
</feature>
<evidence type="ECO:0000256" key="4">
    <source>
        <dbReference type="ARBA" id="ARBA00022764"/>
    </source>
</evidence>
<organism evidence="7 8">
    <name type="scientific">Geomonas paludis</name>
    <dbReference type="NCBI Taxonomy" id="2740185"/>
    <lineage>
        <taxon>Bacteria</taxon>
        <taxon>Pseudomonadati</taxon>
        <taxon>Thermodesulfobacteriota</taxon>
        <taxon>Desulfuromonadia</taxon>
        <taxon>Geobacterales</taxon>
        <taxon>Geobacteraceae</taxon>
        <taxon>Geomonas</taxon>
    </lineage>
</organism>
<accession>A0ABY4LMD7</accession>
<reference evidence="7" key="1">
    <citation type="submission" date="2022-04" db="EMBL/GenBank/DDBJ databases">
        <authorList>
            <person name="Liu G."/>
        </authorList>
    </citation>
    <scope>NUCLEOTIDE SEQUENCE</scope>
    <source>
        <strain evidence="7">RG22</strain>
    </source>
</reference>
<dbReference type="Proteomes" id="UP000831485">
    <property type="component" value="Chromosome"/>
</dbReference>
<evidence type="ECO:0000313" key="8">
    <source>
        <dbReference type="Proteomes" id="UP000831485"/>
    </source>
</evidence>
<evidence type="ECO:0000313" key="7">
    <source>
        <dbReference type="EMBL" id="UPU38215.1"/>
    </source>
</evidence>
<feature type="transmembrane region" description="Helical" evidence="5">
    <location>
        <begin position="21"/>
        <end position="40"/>
    </location>
</feature>
<dbReference type="InterPro" id="IPR014167">
    <property type="entry name" value="Tol-Pal_TolB"/>
</dbReference>
<dbReference type="NCBIfam" id="TIGR02800">
    <property type="entry name" value="propeller_TolB"/>
    <property type="match status" value="1"/>
</dbReference>
<keyword evidence="5" id="KW-0472">Membrane</keyword>
<dbReference type="InterPro" id="IPR007195">
    <property type="entry name" value="TolB_N"/>
</dbReference>
<comment type="subcellular location">
    <subcellularLocation>
        <location evidence="1">Periplasm</location>
    </subcellularLocation>
</comment>
<dbReference type="InterPro" id="IPR011042">
    <property type="entry name" value="6-blade_b-propeller_TolB-like"/>
</dbReference>
<dbReference type="PANTHER" id="PTHR36842:SF1">
    <property type="entry name" value="PROTEIN TOLB"/>
    <property type="match status" value="1"/>
</dbReference>
<keyword evidence="4" id="KW-0574">Periplasm</keyword>
<protein>
    <submittedName>
        <fullName evidence="7">Tol-Pal system beta propeller repeat protein TolB</fullName>
    </submittedName>
</protein>
<keyword evidence="5" id="KW-1133">Transmembrane helix</keyword>
<comment type="similarity">
    <text evidence="2">Belongs to the TolB family.</text>
</comment>
<evidence type="ECO:0000256" key="1">
    <source>
        <dbReference type="ARBA" id="ARBA00004418"/>
    </source>
</evidence>
<gene>
    <name evidence="7" type="primary">tolB</name>
    <name evidence="7" type="ORF">M1B72_11025</name>
</gene>
<evidence type="ECO:0000256" key="3">
    <source>
        <dbReference type="ARBA" id="ARBA00022729"/>
    </source>
</evidence>
<dbReference type="SUPFAM" id="SSF52964">
    <property type="entry name" value="TolB, N-terminal domain"/>
    <property type="match status" value="1"/>
</dbReference>
<keyword evidence="8" id="KW-1185">Reference proteome</keyword>
<sequence>MSVSSCLGRGAGAGTGRTGAAVLRVFLCLLILALLAVPAVPESTAGDNGEEVPIDVTAPGQRLLRTVVAKPLSDGKEEPACAKELGDLLSFDLSFAGPFEPAADPQQVRRRGIAPGLFDFAPLEAAAVDFLVLSGYTVAGSTLTVELRLYHVPSRSLKVAKRFTATVKELRQIGHLFSDEILLAVTGKRGPFSGGITLVTRKGGAKELALMDYDGHNMRPLTGNGSLNLHPDCAAGGAEIVYTSYKNGGPDLYRREIYQGSEARLTRSAGGNITPAFSPDGRRIAFSSSRDGNAEIYLMNRDGTGLRRLTSNRAIDVSPCWSPDGREIAFVSDRLGKPQIFIMGADGQNVRRLTTSGPYNVNPSWSPLGDRIVYSGQVEGTFQLFSIMPDGRDNVRLTAVGRNENPRWSPDGRFVVFNSSRAGGDGIYLMRADGSAQIRVSSGAGSDAEPVWAAAR</sequence>
<evidence type="ECO:0000256" key="2">
    <source>
        <dbReference type="ARBA" id="ARBA00009820"/>
    </source>
</evidence>
<name>A0ABY4LMD7_9BACT</name>
<dbReference type="SUPFAM" id="SSF69304">
    <property type="entry name" value="Tricorn protease N-terminal domain"/>
    <property type="match status" value="1"/>
</dbReference>
<dbReference type="PANTHER" id="PTHR36842">
    <property type="entry name" value="PROTEIN TOLB HOMOLOG"/>
    <property type="match status" value="1"/>
</dbReference>
<dbReference type="InterPro" id="IPR011659">
    <property type="entry name" value="WD40"/>
</dbReference>
<dbReference type="EMBL" id="CP096574">
    <property type="protein sequence ID" value="UPU38215.1"/>
    <property type="molecule type" value="Genomic_DNA"/>
</dbReference>
<dbReference type="Pfam" id="PF07676">
    <property type="entry name" value="PD40"/>
    <property type="match status" value="4"/>
</dbReference>
<evidence type="ECO:0000256" key="5">
    <source>
        <dbReference type="SAM" id="Phobius"/>
    </source>
</evidence>
<dbReference type="HAMAP" id="MF_00671">
    <property type="entry name" value="TolB"/>
    <property type="match status" value="1"/>
</dbReference>
<keyword evidence="3" id="KW-0732">Signal</keyword>
<dbReference type="Gene3D" id="3.40.50.10070">
    <property type="entry name" value="TolB, N-terminal domain"/>
    <property type="match status" value="1"/>
</dbReference>
<keyword evidence="5" id="KW-0812">Transmembrane</keyword>
<proteinExistence type="inferred from homology"/>